<dbReference type="SUPFAM" id="SSF55781">
    <property type="entry name" value="GAF domain-like"/>
    <property type="match status" value="2"/>
</dbReference>
<organism evidence="13 14">
    <name type="scientific">Pontibacter mangrovi</name>
    <dbReference type="NCBI Taxonomy" id="2589816"/>
    <lineage>
        <taxon>Bacteria</taxon>
        <taxon>Pseudomonadati</taxon>
        <taxon>Bacteroidota</taxon>
        <taxon>Cytophagia</taxon>
        <taxon>Cytophagales</taxon>
        <taxon>Hymenobacteraceae</taxon>
        <taxon>Pontibacter</taxon>
    </lineage>
</organism>
<keyword evidence="4" id="KW-0600">Photoreceptor protein</keyword>
<dbReference type="PRINTS" id="PR01033">
    <property type="entry name" value="PHYTOCHROME"/>
</dbReference>
<comment type="caution">
    <text evidence="13">The sequence shown here is derived from an EMBL/GenBank/DDBJ whole genome shotgun (WGS) entry which is preliminary data.</text>
</comment>
<dbReference type="Gene3D" id="3.30.450.40">
    <property type="match status" value="1"/>
</dbReference>
<dbReference type="Gene3D" id="3.30.450.270">
    <property type="match status" value="1"/>
</dbReference>
<dbReference type="InterPro" id="IPR035965">
    <property type="entry name" value="PAS-like_dom_sf"/>
</dbReference>
<gene>
    <name evidence="13" type="ORF">FJM65_02225</name>
</gene>
<evidence type="ECO:0000256" key="9">
    <source>
        <dbReference type="ARBA" id="ARBA00022991"/>
    </source>
</evidence>
<dbReference type="Gene3D" id="1.10.287.130">
    <property type="match status" value="1"/>
</dbReference>
<dbReference type="InterPro" id="IPR005467">
    <property type="entry name" value="His_kinase_dom"/>
</dbReference>
<dbReference type="InterPro" id="IPR003661">
    <property type="entry name" value="HisK_dim/P_dom"/>
</dbReference>
<keyword evidence="9" id="KW-0157">Chromophore</keyword>
<dbReference type="Pfam" id="PF08446">
    <property type="entry name" value="PAS_2"/>
    <property type="match status" value="1"/>
</dbReference>
<dbReference type="PROSITE" id="PS50046">
    <property type="entry name" value="PHYTOCHROME_2"/>
    <property type="match status" value="1"/>
</dbReference>
<comment type="similarity">
    <text evidence="2">In the N-terminal section; belongs to the phytochrome family.</text>
</comment>
<name>A0A501WCG6_9BACT</name>
<dbReference type="InterPro" id="IPR052162">
    <property type="entry name" value="Sensor_kinase/Photoreceptor"/>
</dbReference>
<evidence type="ECO:0000256" key="8">
    <source>
        <dbReference type="ARBA" id="ARBA00022777"/>
    </source>
</evidence>
<dbReference type="SUPFAM" id="SSF55874">
    <property type="entry name" value="ATPase domain of HSP90 chaperone/DNA topoisomerase II/histidine kinase"/>
    <property type="match status" value="1"/>
</dbReference>
<dbReference type="SMART" id="SM00065">
    <property type="entry name" value="GAF"/>
    <property type="match status" value="1"/>
</dbReference>
<dbReference type="InterPro" id="IPR029016">
    <property type="entry name" value="GAF-like_dom_sf"/>
</dbReference>
<evidence type="ECO:0000256" key="10">
    <source>
        <dbReference type="ARBA" id="ARBA00023170"/>
    </source>
</evidence>
<dbReference type="PANTHER" id="PTHR43304:SF1">
    <property type="entry name" value="PAC DOMAIN-CONTAINING PROTEIN"/>
    <property type="match status" value="1"/>
</dbReference>
<comment type="catalytic activity">
    <reaction evidence="1">
        <text>ATP + protein L-histidine = ADP + protein N-phospho-L-histidine.</text>
        <dbReference type="EC" id="2.7.13.3"/>
    </reaction>
</comment>
<sequence>MQNYQNFNVDLSNCDSEPIHLIGRIQPHGFLVILNRQSLVVEQVSQNIGCFLAADVVTLPGQPLQALTSPGEYEELLANLNAGVAGNAQLLELQGKKFLGFLHQSQGSLVLECEPYESQASDRETLELLSAYSSLQAELDRVSTLQEQAELTVKFIQKFITYDHVMLYRFDEDWHGEVIAEKLQGEGRSYLHHHFPATDIPAQARELLVKKTVRQIVDVSAPAVDIKPYLNPATGQPSNIILSELRNPSEIHLEYLQNMGVQATLSLSIVVGGKLWGIIACQHKSAHFVNYWKRQVCNNVAQAFANNVLAQQEHRDVQQLKVYRQKKDALVQQLMRAPDLGEELQKQPERLLSINAAGGVALLLGGHYFSAGAVPDKEDVQGLVDWLSASMADGLFCTRELSAHFPAASKYKQLGSGLLALEVSKFNNEFLLYFKPEITEARIWAGKPEKNKEEVAGRIHPRKSFSGWSQQIKEKSQPWALNEVDVAQMFVKDLTAIMLRNQKKDLLDLNEKLQLSGEMMQAKNRRLEDFTKIIAHNLRSPLSNMEGLTDLYLEQPSGQERVEIVQHMRNVIRNMGNTLEDMNQILENELNLHLSFTEVNLADVVDKELQNLQAALLERKAHVEKDLQVANVWAPKVYMESIAHNLISNALKYSSPERVPEIYIKSWQEAGKVYFSVSDNGLGIDLKRHGHKLFGLYRTFHVNKNAKGLGLYLTKAQVEAMGGDIKVDSAPKQGTTFTVILNQLT</sequence>
<evidence type="ECO:0000256" key="3">
    <source>
        <dbReference type="ARBA" id="ARBA00012438"/>
    </source>
</evidence>
<dbReference type="SMART" id="SM00387">
    <property type="entry name" value="HATPase_c"/>
    <property type="match status" value="1"/>
</dbReference>
<keyword evidence="10" id="KW-0675">Receptor</keyword>
<dbReference type="InterPro" id="IPR043150">
    <property type="entry name" value="Phytochrome_PHY_sf"/>
</dbReference>
<proteinExistence type="inferred from homology"/>
<dbReference type="PANTHER" id="PTHR43304">
    <property type="entry name" value="PHYTOCHROME-LIKE PROTEIN CPH1"/>
    <property type="match status" value="1"/>
</dbReference>
<dbReference type="InterPro" id="IPR036890">
    <property type="entry name" value="HATPase_C_sf"/>
</dbReference>
<dbReference type="GO" id="GO:0006355">
    <property type="term" value="P:regulation of DNA-templated transcription"/>
    <property type="evidence" value="ECO:0007669"/>
    <property type="project" value="InterPro"/>
</dbReference>
<dbReference type="InterPro" id="IPR003594">
    <property type="entry name" value="HATPase_dom"/>
</dbReference>
<evidence type="ECO:0000256" key="5">
    <source>
        <dbReference type="ARBA" id="ARBA00022553"/>
    </source>
</evidence>
<dbReference type="PROSITE" id="PS50109">
    <property type="entry name" value="HIS_KIN"/>
    <property type="match status" value="1"/>
</dbReference>
<dbReference type="SUPFAM" id="SSF55785">
    <property type="entry name" value="PYP-like sensor domain (PAS domain)"/>
    <property type="match status" value="1"/>
</dbReference>
<keyword evidence="6" id="KW-0716">Sensory transduction</keyword>
<feature type="domain" description="Phytochrome chromophore attachment site" evidence="11">
    <location>
        <begin position="144"/>
        <end position="311"/>
    </location>
</feature>
<dbReference type="InterPro" id="IPR016132">
    <property type="entry name" value="Phyto_chromo_attachment"/>
</dbReference>
<evidence type="ECO:0000256" key="1">
    <source>
        <dbReference type="ARBA" id="ARBA00000085"/>
    </source>
</evidence>
<dbReference type="AlphaFoldDB" id="A0A501WCG6"/>
<evidence type="ECO:0000313" key="13">
    <source>
        <dbReference type="EMBL" id="TPE46185.1"/>
    </source>
</evidence>
<keyword evidence="14" id="KW-1185">Reference proteome</keyword>
<dbReference type="GO" id="GO:0000155">
    <property type="term" value="F:phosphorelay sensor kinase activity"/>
    <property type="evidence" value="ECO:0007669"/>
    <property type="project" value="InterPro"/>
</dbReference>
<evidence type="ECO:0000256" key="7">
    <source>
        <dbReference type="ARBA" id="ARBA00022679"/>
    </source>
</evidence>
<dbReference type="RefSeq" id="WP_140618968.1">
    <property type="nucleotide sequence ID" value="NZ_VFRQ01000001.1"/>
</dbReference>
<dbReference type="OrthoDB" id="9766459at2"/>
<dbReference type="InterPro" id="IPR003018">
    <property type="entry name" value="GAF"/>
</dbReference>
<evidence type="ECO:0000256" key="4">
    <source>
        <dbReference type="ARBA" id="ARBA00022543"/>
    </source>
</evidence>
<evidence type="ECO:0000259" key="12">
    <source>
        <dbReference type="PROSITE" id="PS50109"/>
    </source>
</evidence>
<dbReference type="InterPro" id="IPR013654">
    <property type="entry name" value="PAS_2"/>
</dbReference>
<dbReference type="Gene3D" id="3.30.565.10">
    <property type="entry name" value="Histidine kinase-like ATPase, C-terminal domain"/>
    <property type="match status" value="1"/>
</dbReference>
<dbReference type="GO" id="GO:0009881">
    <property type="term" value="F:photoreceptor activity"/>
    <property type="evidence" value="ECO:0007669"/>
    <property type="project" value="UniProtKB-KW"/>
</dbReference>
<dbReference type="InterPro" id="IPR036097">
    <property type="entry name" value="HisK_dim/P_sf"/>
</dbReference>
<dbReference type="EMBL" id="VFRQ01000001">
    <property type="protein sequence ID" value="TPE46185.1"/>
    <property type="molecule type" value="Genomic_DNA"/>
</dbReference>
<dbReference type="Pfam" id="PF01590">
    <property type="entry name" value="GAF"/>
    <property type="match status" value="1"/>
</dbReference>
<keyword evidence="8" id="KW-0418">Kinase</keyword>
<dbReference type="Pfam" id="PF02518">
    <property type="entry name" value="HATPase_c"/>
    <property type="match status" value="1"/>
</dbReference>
<evidence type="ECO:0000256" key="2">
    <source>
        <dbReference type="ARBA" id="ARBA00006402"/>
    </source>
</evidence>
<keyword evidence="7" id="KW-0808">Transferase</keyword>
<dbReference type="EC" id="2.7.13.3" evidence="3"/>
<dbReference type="GO" id="GO:0009584">
    <property type="term" value="P:detection of visible light"/>
    <property type="evidence" value="ECO:0007669"/>
    <property type="project" value="InterPro"/>
</dbReference>
<protein>
    <recommendedName>
        <fullName evidence="3">histidine kinase</fullName>
        <ecNumber evidence="3">2.7.13.3</ecNumber>
    </recommendedName>
</protein>
<dbReference type="SUPFAM" id="SSF47384">
    <property type="entry name" value="Homodimeric domain of signal transducing histidine kinase"/>
    <property type="match status" value="1"/>
</dbReference>
<keyword evidence="5" id="KW-0597">Phosphoprotein</keyword>
<dbReference type="InterPro" id="IPR013515">
    <property type="entry name" value="Phytochrome_cen-reg"/>
</dbReference>
<dbReference type="Gene3D" id="3.30.450.20">
    <property type="entry name" value="PAS domain"/>
    <property type="match status" value="1"/>
</dbReference>
<accession>A0A501WCG6</accession>
<evidence type="ECO:0000256" key="6">
    <source>
        <dbReference type="ARBA" id="ARBA00022606"/>
    </source>
</evidence>
<evidence type="ECO:0000313" key="14">
    <source>
        <dbReference type="Proteomes" id="UP000316727"/>
    </source>
</evidence>
<dbReference type="Pfam" id="PF00360">
    <property type="entry name" value="PHY"/>
    <property type="match status" value="1"/>
</dbReference>
<dbReference type="CDD" id="cd00082">
    <property type="entry name" value="HisKA"/>
    <property type="match status" value="1"/>
</dbReference>
<dbReference type="Proteomes" id="UP000316727">
    <property type="component" value="Unassembled WGS sequence"/>
</dbReference>
<feature type="domain" description="Histidine kinase" evidence="12">
    <location>
        <begin position="533"/>
        <end position="745"/>
    </location>
</feature>
<reference evidence="13 14" key="1">
    <citation type="submission" date="2019-06" db="EMBL/GenBank/DDBJ databases">
        <title>A novel bacterium of genus Pontibacter, isolated from marine sediment.</title>
        <authorList>
            <person name="Huang H."/>
            <person name="Mo K."/>
            <person name="Hu Y."/>
        </authorList>
    </citation>
    <scope>NUCLEOTIDE SEQUENCE [LARGE SCALE GENOMIC DNA]</scope>
    <source>
        <strain evidence="13 14">HB172049</strain>
    </source>
</reference>
<evidence type="ECO:0000259" key="11">
    <source>
        <dbReference type="PROSITE" id="PS50046"/>
    </source>
</evidence>
<dbReference type="InterPro" id="IPR001294">
    <property type="entry name" value="Phytochrome"/>
</dbReference>
<dbReference type="CDD" id="cd00075">
    <property type="entry name" value="HATPase"/>
    <property type="match status" value="1"/>
</dbReference>